<keyword evidence="14" id="KW-1185">Reference proteome</keyword>
<evidence type="ECO:0000256" key="10">
    <source>
        <dbReference type="ARBA" id="ARBA00023012"/>
    </source>
</evidence>
<dbReference type="Gene3D" id="3.30.565.10">
    <property type="entry name" value="Histidine kinase-like ATPase, C-terminal domain"/>
    <property type="match status" value="1"/>
</dbReference>
<dbReference type="InterPro" id="IPR004358">
    <property type="entry name" value="Sig_transdc_His_kin-like_C"/>
</dbReference>
<evidence type="ECO:0000256" key="3">
    <source>
        <dbReference type="ARBA" id="ARBA00012438"/>
    </source>
</evidence>
<evidence type="ECO:0000256" key="1">
    <source>
        <dbReference type="ARBA" id="ARBA00000085"/>
    </source>
</evidence>
<evidence type="ECO:0000256" key="4">
    <source>
        <dbReference type="ARBA" id="ARBA00022475"/>
    </source>
</evidence>
<dbReference type="InterPro" id="IPR036097">
    <property type="entry name" value="HisK_dim/P_sf"/>
</dbReference>
<dbReference type="PANTHER" id="PTHR43547:SF2">
    <property type="entry name" value="HYBRID SIGNAL TRANSDUCTION HISTIDINE KINASE C"/>
    <property type="match status" value="1"/>
</dbReference>
<gene>
    <name evidence="13" type="ORF">AsFPU1_3267</name>
</gene>
<protein>
    <recommendedName>
        <fullName evidence="3">histidine kinase</fullName>
        <ecNumber evidence="3">2.7.13.3</ecNumber>
    </recommendedName>
</protein>
<dbReference type="SMART" id="SM00387">
    <property type="entry name" value="HATPase_c"/>
    <property type="match status" value="1"/>
</dbReference>
<evidence type="ECO:0000256" key="6">
    <source>
        <dbReference type="ARBA" id="ARBA00022679"/>
    </source>
</evidence>
<dbReference type="SUPFAM" id="SSF55874">
    <property type="entry name" value="ATPase domain of HSP90 chaperone/DNA topoisomerase II/histidine kinase"/>
    <property type="match status" value="1"/>
</dbReference>
<dbReference type="Proteomes" id="UP000287247">
    <property type="component" value="Unassembled WGS sequence"/>
</dbReference>
<feature type="domain" description="Histidine kinase" evidence="12">
    <location>
        <begin position="219"/>
        <end position="435"/>
    </location>
</feature>
<keyword evidence="11" id="KW-0472">Membrane</keyword>
<comment type="caution">
    <text evidence="13">The sequence shown here is derived from an EMBL/GenBank/DDBJ whole genome shotgun (WGS) entry which is preliminary data.</text>
</comment>
<accession>A0A401IKS6</accession>
<dbReference type="SUPFAM" id="SSF47384">
    <property type="entry name" value="Homodimeric domain of signal transducing histidine kinase"/>
    <property type="match status" value="1"/>
</dbReference>
<evidence type="ECO:0000256" key="7">
    <source>
        <dbReference type="ARBA" id="ARBA00022741"/>
    </source>
</evidence>
<evidence type="ECO:0000256" key="2">
    <source>
        <dbReference type="ARBA" id="ARBA00004236"/>
    </source>
</evidence>
<dbReference type="Pfam" id="PF10069">
    <property type="entry name" value="DICT"/>
    <property type="match status" value="1"/>
</dbReference>
<keyword evidence="5" id="KW-0597">Phosphoprotein</keyword>
<evidence type="ECO:0000256" key="11">
    <source>
        <dbReference type="ARBA" id="ARBA00023136"/>
    </source>
</evidence>
<name>A0A401IKS6_APHSA</name>
<comment type="subcellular location">
    <subcellularLocation>
        <location evidence="2">Cell membrane</location>
    </subcellularLocation>
</comment>
<proteinExistence type="predicted"/>
<keyword evidence="10" id="KW-0902">Two-component regulatory system</keyword>
<evidence type="ECO:0000313" key="13">
    <source>
        <dbReference type="EMBL" id="GBF81846.1"/>
    </source>
</evidence>
<dbReference type="EMBL" id="BDQK01000014">
    <property type="protein sequence ID" value="GBF81846.1"/>
    <property type="molecule type" value="Genomic_DNA"/>
</dbReference>
<dbReference type="GO" id="GO:0000155">
    <property type="term" value="F:phosphorelay sensor kinase activity"/>
    <property type="evidence" value="ECO:0007669"/>
    <property type="project" value="InterPro"/>
</dbReference>
<keyword evidence="7" id="KW-0547">Nucleotide-binding</keyword>
<keyword evidence="6" id="KW-0808">Transferase</keyword>
<evidence type="ECO:0000259" key="12">
    <source>
        <dbReference type="PROSITE" id="PS50109"/>
    </source>
</evidence>
<evidence type="ECO:0000256" key="8">
    <source>
        <dbReference type="ARBA" id="ARBA00022777"/>
    </source>
</evidence>
<keyword evidence="9" id="KW-0067">ATP-binding</keyword>
<evidence type="ECO:0000256" key="5">
    <source>
        <dbReference type="ARBA" id="ARBA00022553"/>
    </source>
</evidence>
<dbReference type="InterPro" id="IPR003594">
    <property type="entry name" value="HATPase_dom"/>
</dbReference>
<reference evidence="14" key="1">
    <citation type="submission" date="2017-05" db="EMBL/GenBank/DDBJ databases">
        <title>Physiological properties and genetic analysis related to exopolysaccharide production of fresh-water unicellular cyanobacterium Aphanothece sacrum, Suizenji Nori, that has been cultured as a food source in Japan.</title>
        <authorList>
            <person name="Kanesaki Y."/>
            <person name="Yoshikawa S."/>
            <person name="Ohki K."/>
        </authorList>
    </citation>
    <scope>NUCLEOTIDE SEQUENCE [LARGE SCALE GENOMIC DNA]</scope>
    <source>
        <strain evidence="14">FPU1</strain>
    </source>
</reference>
<evidence type="ECO:0000256" key="9">
    <source>
        <dbReference type="ARBA" id="ARBA00022840"/>
    </source>
</evidence>
<dbReference type="InterPro" id="IPR036890">
    <property type="entry name" value="HATPase_C_sf"/>
</dbReference>
<dbReference type="Pfam" id="PF02518">
    <property type="entry name" value="HATPase_c"/>
    <property type="match status" value="1"/>
</dbReference>
<comment type="catalytic activity">
    <reaction evidence="1">
        <text>ATP + protein L-histidine = ADP + protein N-phospho-L-histidine.</text>
        <dbReference type="EC" id="2.7.13.3"/>
    </reaction>
</comment>
<dbReference type="Gene3D" id="1.10.287.130">
    <property type="match status" value="1"/>
</dbReference>
<dbReference type="GO" id="GO:0005524">
    <property type="term" value="F:ATP binding"/>
    <property type="evidence" value="ECO:0007669"/>
    <property type="project" value="UniProtKB-KW"/>
</dbReference>
<dbReference type="EC" id="2.7.13.3" evidence="3"/>
<dbReference type="InterPro" id="IPR003661">
    <property type="entry name" value="HisK_dim/P_dom"/>
</dbReference>
<dbReference type="InterPro" id="IPR005467">
    <property type="entry name" value="His_kinase_dom"/>
</dbReference>
<dbReference type="InterPro" id="IPR019278">
    <property type="entry name" value="DICT_dom"/>
</dbReference>
<dbReference type="GO" id="GO:0005886">
    <property type="term" value="C:plasma membrane"/>
    <property type="evidence" value="ECO:0007669"/>
    <property type="project" value="UniProtKB-SubCell"/>
</dbReference>
<dbReference type="CDD" id="cd00082">
    <property type="entry name" value="HisKA"/>
    <property type="match status" value="1"/>
</dbReference>
<dbReference type="FunFam" id="3.30.565.10:FF:000023">
    <property type="entry name" value="PAS domain-containing sensor histidine kinase"/>
    <property type="match status" value="1"/>
</dbReference>
<dbReference type="PROSITE" id="PS50109">
    <property type="entry name" value="HIS_KIN"/>
    <property type="match status" value="1"/>
</dbReference>
<organism evidence="13 14">
    <name type="scientific">Aphanothece sacrum FPU1</name>
    <dbReference type="NCBI Taxonomy" id="1920663"/>
    <lineage>
        <taxon>Bacteria</taxon>
        <taxon>Bacillati</taxon>
        <taxon>Cyanobacteriota</taxon>
        <taxon>Cyanophyceae</taxon>
        <taxon>Oscillatoriophycideae</taxon>
        <taxon>Chroococcales</taxon>
        <taxon>Aphanothecaceae</taxon>
        <taxon>Aphanothece</taxon>
    </lineage>
</organism>
<dbReference type="PANTHER" id="PTHR43547">
    <property type="entry name" value="TWO-COMPONENT HISTIDINE KINASE"/>
    <property type="match status" value="1"/>
</dbReference>
<dbReference type="Pfam" id="PF00512">
    <property type="entry name" value="HisKA"/>
    <property type="match status" value="1"/>
</dbReference>
<dbReference type="AlphaFoldDB" id="A0A401IKS6"/>
<sequence>MLVETITQLLLEQQISATLWVKLPPNPRWWTTLEAYQQEGLAQQIYRCNINRDNGTPLTRSTSSTNAYTPKNGITPIVLEASSQLKREYFCLILSPQLCSLILAQEQIPSGEEPSSEQIEPSLLKLIYSFEPSIIQRVLTGIRRVITITDTTPPELLADSVVAFPLPQSIETKVLNKLLYQHLKTFESQAVSSPSDKDNTAELSLKINSFGLKDDFINALTRELSIPLTNMKTALSLLDSMQHKREPRKRYLNLLQEECDRQNSLITGLQELAQLNQPLDERELSVKLEDVVPGIVSIYQPIAEEKGIILGYTIPAGFPPVACPHIWLKQILRNLLNNSLKFTHSSGRVNVQAILKSEAVELVVSDTGIGIENSDLPKVFESFYRGRNASTEDTTGPGLGLAIVHHLVERCGGTINVNSYIGKGTVFKITLPIAMSA</sequence>
<dbReference type="SMART" id="SM00388">
    <property type="entry name" value="HisKA"/>
    <property type="match status" value="1"/>
</dbReference>
<keyword evidence="8 13" id="KW-0418">Kinase</keyword>
<dbReference type="PRINTS" id="PR00344">
    <property type="entry name" value="BCTRLSENSOR"/>
</dbReference>
<evidence type="ECO:0000313" key="14">
    <source>
        <dbReference type="Proteomes" id="UP000287247"/>
    </source>
</evidence>
<keyword evidence="4" id="KW-1003">Cell membrane</keyword>